<name>A0A101KUI1_RHILI</name>
<feature type="region of interest" description="Disordered" evidence="1">
    <location>
        <begin position="46"/>
        <end position="65"/>
    </location>
</feature>
<evidence type="ECO:0000313" key="2">
    <source>
        <dbReference type="EMBL" id="KUM27265.1"/>
    </source>
</evidence>
<evidence type="ECO:0000313" key="3">
    <source>
        <dbReference type="Proteomes" id="UP000053176"/>
    </source>
</evidence>
<organism evidence="2 3">
    <name type="scientific">Rhizobium loti</name>
    <name type="common">Mesorhizobium loti</name>
    <dbReference type="NCBI Taxonomy" id="381"/>
    <lineage>
        <taxon>Bacteria</taxon>
        <taxon>Pseudomonadati</taxon>
        <taxon>Pseudomonadota</taxon>
        <taxon>Alphaproteobacteria</taxon>
        <taxon>Hyphomicrobiales</taxon>
        <taxon>Phyllobacteriaceae</taxon>
        <taxon>Mesorhizobium</taxon>
    </lineage>
</organism>
<dbReference type="Proteomes" id="UP000053176">
    <property type="component" value="Unassembled WGS sequence"/>
</dbReference>
<protein>
    <submittedName>
        <fullName evidence="2">Uncharacterized protein</fullName>
    </submittedName>
</protein>
<comment type="caution">
    <text evidence="2">The sequence shown here is derived from an EMBL/GenBank/DDBJ whole genome shotgun (WGS) entry which is preliminary data.</text>
</comment>
<accession>A0A101KUI1</accession>
<evidence type="ECO:0000256" key="1">
    <source>
        <dbReference type="SAM" id="MobiDB-lite"/>
    </source>
</evidence>
<dbReference type="EMBL" id="LPWA01000098">
    <property type="protein sequence ID" value="KUM27265.1"/>
    <property type="molecule type" value="Genomic_DNA"/>
</dbReference>
<proteinExistence type="predicted"/>
<gene>
    <name evidence="2" type="ORF">AU467_02445</name>
</gene>
<dbReference type="AlphaFoldDB" id="A0A101KUI1"/>
<reference evidence="2 3" key="1">
    <citation type="submission" date="2015-12" db="EMBL/GenBank/DDBJ databases">
        <title>Draft genome sequence of Mesorhizobium sp. UFLA 01-765, a multitolerant efficient symbiont and plant-growth promoting strain isolated from Zn-mining soil using Leucaena leucocephala as a trap plant.</title>
        <authorList>
            <person name="Rangel W.M."/>
            <person name="Thijs S."/>
            <person name="Longatti S.M."/>
            <person name="Moreira F.M."/>
            <person name="Weyens N."/>
            <person name="Vangronsveld J."/>
            <person name="Van Hamme J.D."/>
            <person name="Bottos E.M."/>
            <person name="Rineau F."/>
        </authorList>
    </citation>
    <scope>NUCLEOTIDE SEQUENCE [LARGE SCALE GENOMIC DNA]</scope>
    <source>
        <strain evidence="2 3">UFLA 01-765</strain>
    </source>
</reference>
<sequence length="65" mass="7102">MRNAAIIAAYIKIHKLKPTIADRRELLQTLAPKGLPVTKHWLTAGTPKAAKRQPHAGYDTACDLG</sequence>